<dbReference type="RefSeq" id="WP_344321000.1">
    <property type="nucleotide sequence ID" value="NZ_BAAASZ010000008.1"/>
</dbReference>
<protein>
    <submittedName>
        <fullName evidence="2">Uncharacterized protein</fullName>
    </submittedName>
</protein>
<comment type="caution">
    <text evidence="2">The sequence shown here is derived from an EMBL/GenBank/DDBJ whole genome shotgun (WGS) entry which is preliminary data.</text>
</comment>
<organism evidence="2 3">
    <name type="scientific">Streptomyces macrosporus</name>
    <dbReference type="NCBI Taxonomy" id="44032"/>
    <lineage>
        <taxon>Bacteria</taxon>
        <taxon>Bacillati</taxon>
        <taxon>Actinomycetota</taxon>
        <taxon>Actinomycetes</taxon>
        <taxon>Kitasatosporales</taxon>
        <taxon>Streptomycetaceae</taxon>
        <taxon>Streptomyces</taxon>
    </lineage>
</organism>
<keyword evidence="1" id="KW-0472">Membrane</keyword>
<evidence type="ECO:0000256" key="1">
    <source>
        <dbReference type="SAM" id="Phobius"/>
    </source>
</evidence>
<dbReference type="EMBL" id="BAAASZ010000008">
    <property type="protein sequence ID" value="GAA2430489.1"/>
    <property type="molecule type" value="Genomic_DNA"/>
</dbReference>
<evidence type="ECO:0000313" key="3">
    <source>
        <dbReference type="Proteomes" id="UP001501638"/>
    </source>
</evidence>
<proteinExistence type="predicted"/>
<keyword evidence="3" id="KW-1185">Reference proteome</keyword>
<keyword evidence="1" id="KW-1133">Transmembrane helix</keyword>
<dbReference type="Proteomes" id="UP001501638">
    <property type="component" value="Unassembled WGS sequence"/>
</dbReference>
<name>A0ABN3JK62_9ACTN</name>
<keyword evidence="1" id="KW-0812">Transmembrane</keyword>
<gene>
    <name evidence="2" type="ORF">GCM10010405_11690</name>
</gene>
<accession>A0ABN3JK62</accession>
<sequence length="43" mass="4756">MSESRTSDQGEKPGRTRLTFSDWLEAGVWLVVIVGFGSWLISG</sequence>
<feature type="transmembrane region" description="Helical" evidence="1">
    <location>
        <begin position="20"/>
        <end position="41"/>
    </location>
</feature>
<evidence type="ECO:0000313" key="2">
    <source>
        <dbReference type="EMBL" id="GAA2430489.1"/>
    </source>
</evidence>
<reference evidence="2 3" key="1">
    <citation type="journal article" date="2019" name="Int. J. Syst. Evol. Microbiol.">
        <title>The Global Catalogue of Microorganisms (GCM) 10K type strain sequencing project: providing services to taxonomists for standard genome sequencing and annotation.</title>
        <authorList>
            <consortium name="The Broad Institute Genomics Platform"/>
            <consortium name="The Broad Institute Genome Sequencing Center for Infectious Disease"/>
            <person name="Wu L."/>
            <person name="Ma J."/>
        </authorList>
    </citation>
    <scope>NUCLEOTIDE SEQUENCE [LARGE SCALE GENOMIC DNA]</scope>
    <source>
        <strain evidence="2 3">JCM 6305</strain>
    </source>
</reference>